<name>A0A2S0KH54_9ACTN</name>
<evidence type="ECO:0000259" key="1">
    <source>
        <dbReference type="Pfam" id="PF00583"/>
    </source>
</evidence>
<sequence length="222" mass="25059">MSTRLIELPAADAHRWLEPAVHTYVTAMRYPRGTEFNRIGLWRDHLRRPGWRAVAAMQTASSMDLLRTTYSRLRIEAPWTGDHEILVGIAYGYTGYPDQWWNRQLRAGLAGRGVPRAQIDAIASDYFELTEIHVHPLAQGRGVGHALLTGLLTGRAESRVLLSTPEVQGENNRAWALYRRLGFTDVLRHFTFAGDPRPFAFLGRTLPLPDQPPPDCPPTLAR</sequence>
<keyword evidence="2" id="KW-0808">Transferase</keyword>
<dbReference type="SUPFAM" id="SSF55729">
    <property type="entry name" value="Acyl-CoA N-acyltransferases (Nat)"/>
    <property type="match status" value="1"/>
</dbReference>
<organism evidence="2 3">
    <name type="scientific">Gordonia iterans</name>
    <dbReference type="NCBI Taxonomy" id="1004901"/>
    <lineage>
        <taxon>Bacteria</taxon>
        <taxon>Bacillati</taxon>
        <taxon>Actinomycetota</taxon>
        <taxon>Actinomycetes</taxon>
        <taxon>Mycobacteriales</taxon>
        <taxon>Gordoniaceae</taxon>
        <taxon>Gordonia</taxon>
    </lineage>
</organism>
<dbReference type="Pfam" id="PF00583">
    <property type="entry name" value="Acetyltransf_1"/>
    <property type="match status" value="1"/>
</dbReference>
<dbReference type="Proteomes" id="UP000239814">
    <property type="component" value="Chromosome"/>
</dbReference>
<dbReference type="EMBL" id="CP027433">
    <property type="protein sequence ID" value="AVM01004.1"/>
    <property type="molecule type" value="Genomic_DNA"/>
</dbReference>
<dbReference type="GO" id="GO:0016747">
    <property type="term" value="F:acyltransferase activity, transferring groups other than amino-acyl groups"/>
    <property type="evidence" value="ECO:0007669"/>
    <property type="project" value="InterPro"/>
</dbReference>
<dbReference type="InterPro" id="IPR016181">
    <property type="entry name" value="Acyl_CoA_acyltransferase"/>
</dbReference>
<evidence type="ECO:0000313" key="2">
    <source>
        <dbReference type="EMBL" id="AVM01004.1"/>
    </source>
</evidence>
<gene>
    <name evidence="2" type="ORF">C6V83_12810</name>
</gene>
<dbReference type="InterPro" id="IPR000182">
    <property type="entry name" value="GNAT_dom"/>
</dbReference>
<dbReference type="RefSeq" id="WP_105942717.1">
    <property type="nucleotide sequence ID" value="NZ_CP027433.1"/>
</dbReference>
<dbReference type="AlphaFoldDB" id="A0A2S0KH54"/>
<dbReference type="Gene3D" id="3.40.630.30">
    <property type="match status" value="1"/>
</dbReference>
<evidence type="ECO:0000313" key="3">
    <source>
        <dbReference type="Proteomes" id="UP000239814"/>
    </source>
</evidence>
<protein>
    <submittedName>
        <fullName evidence="2">GNAT family N-acetyltransferase</fullName>
    </submittedName>
</protein>
<feature type="domain" description="N-acetyltransferase" evidence="1">
    <location>
        <begin position="118"/>
        <end position="183"/>
    </location>
</feature>
<dbReference type="KEGG" id="git:C6V83_12810"/>
<proteinExistence type="predicted"/>
<keyword evidence="3" id="KW-1185">Reference proteome</keyword>
<accession>A0A2S0KH54</accession>
<dbReference type="OrthoDB" id="3692150at2"/>
<reference evidence="2 3" key="1">
    <citation type="submission" date="2018-03" db="EMBL/GenBank/DDBJ databases">
        <title>Characteristics and genome of n-alkane degrading marine bacteria Gordonia iterans isolated from crude oil contaminated in Tae-an, South Korea.</title>
        <authorList>
            <person name="Lee S.-S."/>
            <person name="Kim H."/>
        </authorList>
    </citation>
    <scope>NUCLEOTIDE SEQUENCE [LARGE SCALE GENOMIC DNA]</scope>
    <source>
        <strain evidence="2 3">Co17</strain>
    </source>
</reference>